<feature type="transmembrane region" description="Helical" evidence="1">
    <location>
        <begin position="323"/>
        <end position="345"/>
    </location>
</feature>
<feature type="transmembrane region" description="Helical" evidence="1">
    <location>
        <begin position="86"/>
        <end position="102"/>
    </location>
</feature>
<dbReference type="EMBL" id="JBDPGJ010000010">
    <property type="protein sequence ID" value="MEX0409583.1"/>
    <property type="molecule type" value="Genomic_DNA"/>
</dbReference>
<dbReference type="Proteomes" id="UP001556692">
    <property type="component" value="Unassembled WGS sequence"/>
</dbReference>
<feature type="transmembrane region" description="Helical" evidence="1">
    <location>
        <begin position="137"/>
        <end position="155"/>
    </location>
</feature>
<keyword evidence="3" id="KW-1185">Reference proteome</keyword>
<dbReference type="RefSeq" id="WP_367957448.1">
    <property type="nucleotide sequence ID" value="NZ_JBDPGJ010000010.1"/>
</dbReference>
<reference evidence="2 3" key="1">
    <citation type="submission" date="2024-05" db="EMBL/GenBank/DDBJ databases">
        <authorList>
            <person name="Jiang F."/>
        </authorList>
    </citation>
    <scope>NUCLEOTIDE SEQUENCE [LARGE SCALE GENOMIC DNA]</scope>
    <source>
        <strain evidence="2 3">LZ166</strain>
    </source>
</reference>
<feature type="transmembrane region" description="Helical" evidence="1">
    <location>
        <begin position="46"/>
        <end position="66"/>
    </location>
</feature>
<evidence type="ECO:0000313" key="2">
    <source>
        <dbReference type="EMBL" id="MEX0409583.1"/>
    </source>
</evidence>
<protein>
    <submittedName>
        <fullName evidence="2">NnrS family protein</fullName>
    </submittedName>
</protein>
<organism evidence="2 3">
    <name type="scientific">Aquibium pacificus</name>
    <dbReference type="NCBI Taxonomy" id="3153579"/>
    <lineage>
        <taxon>Bacteria</taxon>
        <taxon>Pseudomonadati</taxon>
        <taxon>Pseudomonadota</taxon>
        <taxon>Alphaproteobacteria</taxon>
        <taxon>Hyphomicrobiales</taxon>
        <taxon>Phyllobacteriaceae</taxon>
        <taxon>Aquibium</taxon>
    </lineage>
</organism>
<name>A0ABV3STR0_9HYPH</name>
<feature type="transmembrane region" description="Helical" evidence="1">
    <location>
        <begin position="381"/>
        <end position="402"/>
    </location>
</feature>
<feature type="transmembrane region" description="Helical" evidence="1">
    <location>
        <begin position="199"/>
        <end position="217"/>
    </location>
</feature>
<feature type="transmembrane region" description="Helical" evidence="1">
    <location>
        <begin position="262"/>
        <end position="279"/>
    </location>
</feature>
<comment type="caution">
    <text evidence="2">The sequence shown here is derived from an EMBL/GenBank/DDBJ whole genome shotgun (WGS) entry which is preliminary data.</text>
</comment>
<keyword evidence="1" id="KW-0472">Membrane</keyword>
<proteinExistence type="predicted"/>
<feature type="transmembrane region" description="Helical" evidence="1">
    <location>
        <begin position="357"/>
        <end position="375"/>
    </location>
</feature>
<gene>
    <name evidence="2" type="ORF">ABGN05_28470</name>
</gene>
<feature type="transmembrane region" description="Helical" evidence="1">
    <location>
        <begin position="109"/>
        <end position="125"/>
    </location>
</feature>
<accession>A0ABV3STR0</accession>
<keyword evidence="1" id="KW-0812">Transmembrane</keyword>
<evidence type="ECO:0000256" key="1">
    <source>
        <dbReference type="SAM" id="Phobius"/>
    </source>
</evidence>
<evidence type="ECO:0000313" key="3">
    <source>
        <dbReference type="Proteomes" id="UP001556692"/>
    </source>
</evidence>
<feature type="transmembrane region" description="Helical" evidence="1">
    <location>
        <begin position="291"/>
        <end position="311"/>
    </location>
</feature>
<keyword evidence="1" id="KW-1133">Transmembrane helix</keyword>
<sequence>MTSTRAISAADRSVPRAALKSGDASRDGRGRIRAMPPILHYGFRPFFFLGALYAGLAVPLWLWAYFGGIEIGGPFPGMRWHAHEMLSGYLAAVIAGFVLTAVPNWTGRLPLSGLPLLLLVALWLAGRAACLVVGDPWLAMAADLAFPAFLAFAIWREVIAGRNWKNAPVAVMITLFGMANATDHLASAGLLPHDLGQRLALAVAAMLLALIGGRIVPSFTRNWLVKEGATKLPAGFGAIDKAALAATAAATAGWALFPGSTAVGAILSLAGLLVAARLLRWRGLATVREPILFVLHAGYGWLSVSLLLLGASTLLPAVPYSAALHALTAGAIGTMTLAVMTRASLGHTGRAIVADRALTALYAMVSAGAALRVAAPFAGDGYSALLTTGGALWSAAFLLFAVRYAPILWGPRAVK</sequence>
<dbReference type="Pfam" id="PF05940">
    <property type="entry name" value="NnrS"/>
    <property type="match status" value="1"/>
</dbReference>
<dbReference type="InterPro" id="IPR010266">
    <property type="entry name" value="NnrS"/>
</dbReference>